<keyword evidence="2" id="KW-1185">Reference proteome</keyword>
<dbReference type="Proteomes" id="UP001387364">
    <property type="component" value="Chromosome"/>
</dbReference>
<evidence type="ECO:0000313" key="2">
    <source>
        <dbReference type="Proteomes" id="UP001387364"/>
    </source>
</evidence>
<dbReference type="EMBL" id="CP147404">
    <property type="protein sequence ID" value="WXB94568.1"/>
    <property type="molecule type" value="Genomic_DNA"/>
</dbReference>
<name>A0ABZ2NA60_9BACI</name>
<sequence>MNYNLDESEAKKNWMNQLLAGVILYGSLDKALTEYMIKDEENFSLDVKEWLYINK</sequence>
<organism evidence="1 2">
    <name type="scientific">Bacillus kandeliae</name>
    <dbReference type="NCBI Taxonomy" id="3129297"/>
    <lineage>
        <taxon>Bacteria</taxon>
        <taxon>Bacillati</taxon>
        <taxon>Bacillota</taxon>
        <taxon>Bacilli</taxon>
        <taxon>Bacillales</taxon>
        <taxon>Bacillaceae</taxon>
        <taxon>Bacillus</taxon>
    </lineage>
</organism>
<dbReference type="RefSeq" id="WP_338754327.1">
    <property type="nucleotide sequence ID" value="NZ_CP147404.1"/>
</dbReference>
<evidence type="ECO:0000313" key="1">
    <source>
        <dbReference type="EMBL" id="WXB94568.1"/>
    </source>
</evidence>
<accession>A0ABZ2NA60</accession>
<protein>
    <submittedName>
        <fullName evidence="1">Uncharacterized protein</fullName>
    </submittedName>
</protein>
<reference evidence="1 2" key="1">
    <citation type="submission" date="2024-02" db="EMBL/GenBank/DDBJ databases">
        <title>Seven novel Bacillus-like species.</title>
        <authorList>
            <person name="Liu G."/>
        </authorList>
    </citation>
    <scope>NUCLEOTIDE SEQUENCE [LARGE SCALE GENOMIC DNA]</scope>
    <source>
        <strain evidence="1 2">FJAT-52991</strain>
    </source>
</reference>
<gene>
    <name evidence="1" type="ORF">WDJ61_08055</name>
</gene>
<proteinExistence type="predicted"/>